<dbReference type="NCBIfam" id="NF002140">
    <property type="entry name" value="PRK00977.1-4"/>
    <property type="match status" value="1"/>
</dbReference>
<organism evidence="7 8">
    <name type="scientific">Uliginosibacterium paludis</name>
    <dbReference type="NCBI Taxonomy" id="1615952"/>
    <lineage>
        <taxon>Bacteria</taxon>
        <taxon>Pseudomonadati</taxon>
        <taxon>Pseudomonadota</taxon>
        <taxon>Betaproteobacteria</taxon>
        <taxon>Rhodocyclales</taxon>
        <taxon>Zoogloeaceae</taxon>
        <taxon>Uliginosibacterium</taxon>
    </lineage>
</organism>
<protein>
    <recommendedName>
        <fullName evidence="6">Exodeoxyribonuclease 7 small subunit</fullName>
        <ecNumber evidence="6">3.1.11.6</ecNumber>
    </recommendedName>
    <alternativeName>
        <fullName evidence="6">Exodeoxyribonuclease VII small subunit</fullName>
        <shortName evidence="6">Exonuclease VII small subunit</shortName>
    </alternativeName>
</protein>
<comment type="catalytic activity">
    <reaction evidence="6">
        <text>Exonucleolytic cleavage in either 5'- to 3'- or 3'- to 5'-direction to yield nucleoside 5'-phosphates.</text>
        <dbReference type="EC" id="3.1.11.6"/>
    </reaction>
</comment>
<evidence type="ECO:0000313" key="8">
    <source>
        <dbReference type="Proteomes" id="UP001548590"/>
    </source>
</evidence>
<comment type="subcellular location">
    <subcellularLocation>
        <location evidence="6">Cytoplasm</location>
    </subcellularLocation>
</comment>
<keyword evidence="3 6" id="KW-0540">Nuclease</keyword>
<dbReference type="RefSeq" id="WP_345930472.1">
    <property type="nucleotide sequence ID" value="NZ_JBDIVF010000018.1"/>
</dbReference>
<accession>A0ABV2CW83</accession>
<dbReference type="Proteomes" id="UP001548590">
    <property type="component" value="Unassembled WGS sequence"/>
</dbReference>
<keyword evidence="5 6" id="KW-0269">Exonuclease</keyword>
<dbReference type="HAMAP" id="MF_00337">
    <property type="entry name" value="Exonuc_7_S"/>
    <property type="match status" value="1"/>
</dbReference>
<evidence type="ECO:0000256" key="1">
    <source>
        <dbReference type="ARBA" id="ARBA00009998"/>
    </source>
</evidence>
<evidence type="ECO:0000313" key="7">
    <source>
        <dbReference type="EMBL" id="MET1492166.1"/>
    </source>
</evidence>
<keyword evidence="2 6" id="KW-0963">Cytoplasm</keyword>
<dbReference type="Pfam" id="PF02609">
    <property type="entry name" value="Exonuc_VII_S"/>
    <property type="match status" value="1"/>
</dbReference>
<dbReference type="Gene3D" id="1.10.287.1040">
    <property type="entry name" value="Exonuclease VII, small subunit"/>
    <property type="match status" value="1"/>
</dbReference>
<dbReference type="EC" id="3.1.11.6" evidence="6"/>
<gene>
    <name evidence="6" type="primary">xseB</name>
    <name evidence="7" type="ORF">ABVT11_20190</name>
</gene>
<sequence length="78" mass="8726">MVKKQSEPPLSFERAVAELEAIVAAMEQDELPLEEALSRYQRGIELLRQCQGTLNAAEQKIRILENGNLQDLSGETDV</sequence>
<dbReference type="EMBL" id="JBEWLZ010000023">
    <property type="protein sequence ID" value="MET1492166.1"/>
    <property type="molecule type" value="Genomic_DNA"/>
</dbReference>
<reference evidence="7 8" key="1">
    <citation type="submission" date="2024-07" db="EMBL/GenBank/DDBJ databases">
        <title>Uliginosibacterium paludis KCTC:42655.</title>
        <authorList>
            <person name="Kim M.K."/>
        </authorList>
    </citation>
    <scope>NUCLEOTIDE SEQUENCE [LARGE SCALE GENOMIC DNA]</scope>
    <source>
        <strain evidence="7 8">KCTC 42655</strain>
    </source>
</reference>
<dbReference type="InterPro" id="IPR003761">
    <property type="entry name" value="Exonuc_VII_S"/>
</dbReference>
<dbReference type="SUPFAM" id="SSF116842">
    <property type="entry name" value="XseB-like"/>
    <property type="match status" value="1"/>
</dbReference>
<proteinExistence type="inferred from homology"/>
<comment type="subunit">
    <text evidence="6">Heterooligomer composed of large and small subunits.</text>
</comment>
<comment type="caution">
    <text evidence="7">The sequence shown here is derived from an EMBL/GenBank/DDBJ whole genome shotgun (WGS) entry which is preliminary data.</text>
</comment>
<name>A0ABV2CW83_9RHOO</name>
<comment type="function">
    <text evidence="6">Bidirectionally degrades single-stranded DNA into large acid-insoluble oligonucleotides, which are then degraded further into small acid-soluble oligonucleotides.</text>
</comment>
<comment type="similarity">
    <text evidence="1 6">Belongs to the XseB family.</text>
</comment>
<keyword evidence="4 6" id="KW-0378">Hydrolase</keyword>
<dbReference type="GO" id="GO:0008855">
    <property type="term" value="F:exodeoxyribonuclease VII activity"/>
    <property type="evidence" value="ECO:0007669"/>
    <property type="project" value="UniProtKB-EC"/>
</dbReference>
<evidence type="ECO:0000256" key="2">
    <source>
        <dbReference type="ARBA" id="ARBA00022490"/>
    </source>
</evidence>
<dbReference type="InterPro" id="IPR037004">
    <property type="entry name" value="Exonuc_VII_ssu_sf"/>
</dbReference>
<dbReference type="PANTHER" id="PTHR34137">
    <property type="entry name" value="EXODEOXYRIBONUCLEASE 7 SMALL SUBUNIT"/>
    <property type="match status" value="1"/>
</dbReference>
<keyword evidence="8" id="KW-1185">Reference proteome</keyword>
<dbReference type="NCBIfam" id="TIGR01280">
    <property type="entry name" value="xseB"/>
    <property type="match status" value="1"/>
</dbReference>
<evidence type="ECO:0000256" key="3">
    <source>
        <dbReference type="ARBA" id="ARBA00022722"/>
    </source>
</evidence>
<dbReference type="PIRSF" id="PIRSF006488">
    <property type="entry name" value="Exonuc_VII_S"/>
    <property type="match status" value="1"/>
</dbReference>
<dbReference type="PANTHER" id="PTHR34137:SF1">
    <property type="entry name" value="EXODEOXYRIBONUCLEASE 7 SMALL SUBUNIT"/>
    <property type="match status" value="1"/>
</dbReference>
<evidence type="ECO:0000256" key="4">
    <source>
        <dbReference type="ARBA" id="ARBA00022801"/>
    </source>
</evidence>
<evidence type="ECO:0000256" key="5">
    <source>
        <dbReference type="ARBA" id="ARBA00022839"/>
    </source>
</evidence>
<evidence type="ECO:0000256" key="6">
    <source>
        <dbReference type="HAMAP-Rule" id="MF_00337"/>
    </source>
</evidence>